<evidence type="ECO:0000256" key="6">
    <source>
        <dbReference type="ARBA" id="ARBA00023015"/>
    </source>
</evidence>
<keyword evidence="8" id="KW-0804">Transcription</keyword>
<name>A0AAE3DBV4_9FIRM</name>
<sequence length="529" mass="59961">MYQVLIVDDEPIVKIALRSMLDWGTLGFHICATASNGQEALEMAEKYRPDLIICDLKMPVMDGIELIQTAKDRKMDCEFLVISNYEDFNYVRTALVLGASDYILKVSISPEELTSQLQKIREKLELKKKTQQQTQADTVEESLIHQGRHAAWREFFTHKSYPLSDLLSITGTDTSNLGSLALCEISFDWYDQQMETLPSTELIRSTLKNALEHFNRRRIIFFSSSNTLIVIPEEELNAHQNTIAGLAARIEQLFRYYMPLSPAILYQDGIANLEEARKTYHRFQDLLELNFYHMFGLTDAAGLDTTSTIPAISYKDLAADILALPKETCLDSALERVSEILNACSQKNVLPSRVIQYFVRFLDELGYHISGVSIASHDQIVERIECIRNAVSQEELSLHLEQALTTFFRPTDTSAAQTEQYSSEVLQAISYIHENYSRKISLASVAEHVGLSSGYLCRIFKEETGVSINAYINNLRMTHAGELLADKNSYIKEVAISVGFEDQLYFSRLFKRYYGVTPSEYRAGGASSV</sequence>
<accession>A0AAE3DBV4</accession>
<dbReference type="PROSITE" id="PS50110">
    <property type="entry name" value="RESPONSE_REGULATORY"/>
    <property type="match status" value="1"/>
</dbReference>
<dbReference type="CDD" id="cd17536">
    <property type="entry name" value="REC_YesN-like"/>
    <property type="match status" value="1"/>
</dbReference>
<dbReference type="GO" id="GO:0043565">
    <property type="term" value="F:sequence-specific DNA binding"/>
    <property type="evidence" value="ECO:0007669"/>
    <property type="project" value="InterPro"/>
</dbReference>
<dbReference type="RefSeq" id="WP_308459083.1">
    <property type="nucleotide sequence ID" value="NZ_JAJEPS010000004.1"/>
</dbReference>
<dbReference type="GO" id="GO:0000160">
    <property type="term" value="P:phosphorelay signal transduction system"/>
    <property type="evidence" value="ECO:0007669"/>
    <property type="project" value="UniProtKB-KW"/>
</dbReference>
<protein>
    <recommendedName>
        <fullName evidence="2">Stage 0 sporulation protein A homolog</fullName>
    </recommendedName>
</protein>
<dbReference type="Proteomes" id="UP001198220">
    <property type="component" value="Unassembled WGS sequence"/>
</dbReference>
<gene>
    <name evidence="13" type="ORF">LKD36_06085</name>
</gene>
<dbReference type="GO" id="GO:0003700">
    <property type="term" value="F:DNA-binding transcription factor activity"/>
    <property type="evidence" value="ECO:0007669"/>
    <property type="project" value="InterPro"/>
</dbReference>
<comment type="function">
    <text evidence="9">May play the central regulatory role in sporulation. It may be an element of the effector pathway responsible for the activation of sporulation genes in response to nutritional stress. Spo0A may act in concert with spo0H (a sigma factor) to control the expression of some genes that are critical to the sporulation process.</text>
</comment>
<keyword evidence="4 10" id="KW-0597">Phosphoprotein</keyword>
<dbReference type="InterPro" id="IPR051552">
    <property type="entry name" value="HptR"/>
</dbReference>
<dbReference type="PANTHER" id="PTHR42713:SF3">
    <property type="entry name" value="TRANSCRIPTIONAL REGULATORY PROTEIN HPTR"/>
    <property type="match status" value="1"/>
</dbReference>
<evidence type="ECO:0000256" key="7">
    <source>
        <dbReference type="ARBA" id="ARBA00023125"/>
    </source>
</evidence>
<comment type="caution">
    <text evidence="13">The sequence shown here is derived from an EMBL/GenBank/DDBJ whole genome shotgun (WGS) entry which is preliminary data.</text>
</comment>
<dbReference type="SUPFAM" id="SSF46689">
    <property type="entry name" value="Homeodomain-like"/>
    <property type="match status" value="2"/>
</dbReference>
<keyword evidence="6" id="KW-0805">Transcription regulation</keyword>
<dbReference type="AlphaFoldDB" id="A0AAE3DBV4"/>
<dbReference type="PROSITE" id="PS01124">
    <property type="entry name" value="HTH_ARAC_FAMILY_2"/>
    <property type="match status" value="1"/>
</dbReference>
<dbReference type="Gene3D" id="1.10.10.60">
    <property type="entry name" value="Homeodomain-like"/>
    <property type="match status" value="2"/>
</dbReference>
<feature type="domain" description="HTH araC/xylS-type" evidence="11">
    <location>
        <begin position="426"/>
        <end position="524"/>
    </location>
</feature>
<dbReference type="SMART" id="SM00342">
    <property type="entry name" value="HTH_ARAC"/>
    <property type="match status" value="1"/>
</dbReference>
<dbReference type="PANTHER" id="PTHR42713">
    <property type="entry name" value="HISTIDINE KINASE-RELATED"/>
    <property type="match status" value="1"/>
</dbReference>
<keyword evidence="3" id="KW-0963">Cytoplasm</keyword>
<dbReference type="InterPro" id="IPR001789">
    <property type="entry name" value="Sig_transdc_resp-reg_receiver"/>
</dbReference>
<evidence type="ECO:0000256" key="3">
    <source>
        <dbReference type="ARBA" id="ARBA00022490"/>
    </source>
</evidence>
<dbReference type="SUPFAM" id="SSF52172">
    <property type="entry name" value="CheY-like"/>
    <property type="match status" value="1"/>
</dbReference>
<dbReference type="Pfam" id="PF12833">
    <property type="entry name" value="HTH_18"/>
    <property type="match status" value="1"/>
</dbReference>
<dbReference type="InterPro" id="IPR011006">
    <property type="entry name" value="CheY-like_superfamily"/>
</dbReference>
<feature type="domain" description="Response regulatory" evidence="12">
    <location>
        <begin position="3"/>
        <end position="120"/>
    </location>
</feature>
<dbReference type="Gene3D" id="3.40.50.2300">
    <property type="match status" value="1"/>
</dbReference>
<evidence type="ECO:0000256" key="8">
    <source>
        <dbReference type="ARBA" id="ARBA00023163"/>
    </source>
</evidence>
<dbReference type="InterPro" id="IPR018060">
    <property type="entry name" value="HTH_AraC"/>
</dbReference>
<evidence type="ECO:0000256" key="10">
    <source>
        <dbReference type="PROSITE-ProRule" id="PRU00169"/>
    </source>
</evidence>
<evidence type="ECO:0000313" key="14">
    <source>
        <dbReference type="Proteomes" id="UP001198220"/>
    </source>
</evidence>
<dbReference type="InterPro" id="IPR009057">
    <property type="entry name" value="Homeodomain-like_sf"/>
</dbReference>
<proteinExistence type="predicted"/>
<feature type="modified residue" description="4-aspartylphosphate" evidence="10">
    <location>
        <position position="55"/>
    </location>
</feature>
<evidence type="ECO:0000256" key="1">
    <source>
        <dbReference type="ARBA" id="ARBA00004496"/>
    </source>
</evidence>
<evidence type="ECO:0000256" key="2">
    <source>
        <dbReference type="ARBA" id="ARBA00018672"/>
    </source>
</evidence>
<dbReference type="GO" id="GO:0005737">
    <property type="term" value="C:cytoplasm"/>
    <property type="evidence" value="ECO:0007669"/>
    <property type="project" value="UniProtKB-SubCell"/>
</dbReference>
<evidence type="ECO:0000259" key="11">
    <source>
        <dbReference type="PROSITE" id="PS01124"/>
    </source>
</evidence>
<reference evidence="13 14" key="1">
    <citation type="submission" date="2021-10" db="EMBL/GenBank/DDBJ databases">
        <title>Anaerobic single-cell dispensing facilitates the cultivation of human gut bacteria.</title>
        <authorList>
            <person name="Afrizal A."/>
        </authorList>
    </citation>
    <scope>NUCLEOTIDE SEQUENCE [LARGE SCALE GENOMIC DNA]</scope>
    <source>
        <strain evidence="13 14">CLA-AA-H276</strain>
    </source>
</reference>
<evidence type="ECO:0000256" key="5">
    <source>
        <dbReference type="ARBA" id="ARBA00023012"/>
    </source>
</evidence>
<dbReference type="Pfam" id="PF00072">
    <property type="entry name" value="Response_reg"/>
    <property type="match status" value="1"/>
</dbReference>
<evidence type="ECO:0000313" key="13">
    <source>
        <dbReference type="EMBL" id="MCC2125749.1"/>
    </source>
</evidence>
<keyword evidence="5" id="KW-0902">Two-component regulatory system</keyword>
<dbReference type="InterPro" id="IPR020449">
    <property type="entry name" value="Tscrpt_reg_AraC-type_HTH"/>
</dbReference>
<organism evidence="13 14">
    <name type="scientific">Hominiventricola filiformis</name>
    <dbReference type="NCBI Taxonomy" id="2885352"/>
    <lineage>
        <taxon>Bacteria</taxon>
        <taxon>Bacillati</taxon>
        <taxon>Bacillota</taxon>
        <taxon>Clostridia</taxon>
        <taxon>Lachnospirales</taxon>
        <taxon>Lachnospiraceae</taxon>
        <taxon>Hominiventricola</taxon>
    </lineage>
</organism>
<evidence type="ECO:0000256" key="9">
    <source>
        <dbReference type="ARBA" id="ARBA00024867"/>
    </source>
</evidence>
<keyword evidence="14" id="KW-1185">Reference proteome</keyword>
<comment type="subcellular location">
    <subcellularLocation>
        <location evidence="1">Cytoplasm</location>
    </subcellularLocation>
</comment>
<evidence type="ECO:0000259" key="12">
    <source>
        <dbReference type="PROSITE" id="PS50110"/>
    </source>
</evidence>
<dbReference type="SMART" id="SM00448">
    <property type="entry name" value="REC"/>
    <property type="match status" value="1"/>
</dbReference>
<dbReference type="EMBL" id="JAJEPS010000004">
    <property type="protein sequence ID" value="MCC2125749.1"/>
    <property type="molecule type" value="Genomic_DNA"/>
</dbReference>
<dbReference type="PRINTS" id="PR00032">
    <property type="entry name" value="HTHARAC"/>
</dbReference>
<evidence type="ECO:0000256" key="4">
    <source>
        <dbReference type="ARBA" id="ARBA00022553"/>
    </source>
</evidence>
<keyword evidence="7" id="KW-0238">DNA-binding</keyword>